<comment type="catalytic activity">
    <reaction evidence="13 14">
        <text>heme b + (2E,6E)-farnesyl diphosphate + H2O = Fe(II)-heme o + diphosphate</text>
        <dbReference type="Rhea" id="RHEA:28070"/>
        <dbReference type="ChEBI" id="CHEBI:15377"/>
        <dbReference type="ChEBI" id="CHEBI:33019"/>
        <dbReference type="ChEBI" id="CHEBI:60344"/>
        <dbReference type="ChEBI" id="CHEBI:60530"/>
        <dbReference type="ChEBI" id="CHEBI:175763"/>
        <dbReference type="EC" id="2.5.1.141"/>
    </reaction>
</comment>
<evidence type="ECO:0000256" key="7">
    <source>
        <dbReference type="ARBA" id="ARBA00022989"/>
    </source>
</evidence>
<organism evidence="15 16">
    <name type="scientific">Neoroseomonas terrae</name>
    <dbReference type="NCBI Taxonomy" id="424799"/>
    <lineage>
        <taxon>Bacteria</taxon>
        <taxon>Pseudomonadati</taxon>
        <taxon>Pseudomonadota</taxon>
        <taxon>Alphaproteobacteria</taxon>
        <taxon>Acetobacterales</taxon>
        <taxon>Acetobacteraceae</taxon>
        <taxon>Neoroseomonas</taxon>
    </lineage>
</organism>
<evidence type="ECO:0000313" key="16">
    <source>
        <dbReference type="Proteomes" id="UP000698752"/>
    </source>
</evidence>
<keyword evidence="6 14" id="KW-0812">Transmembrane</keyword>
<sequence length="319" mass="34026">MSEAAMEPGQGGNAPLPASYDMSEVGDWIALLKPRVMSLVVFSGLAGMLVAPGATAMHPVLAATAILCIAVAAGAAGAINMWYDRDIDAVMRRTAKRPIPAGRIAPRAALAFGIWLSVASVTMMWMATNVAAAFVLALSIAFYVFVYTMWLKRRTPQNIVIGGAAGAFPPVIGWAAVTGDVTMVPIILFAIVFVWTPPHFWSLALWAHDDYARAGVPMLPVTAGARETRRQIVIYTAVLAPLGLVPWLVGFSGPAYAVVAAVLGGLFLRHAIAVLRDRQDETGRSLTNDAPARACFRYSLYYLFILFAALVADHLVLGA</sequence>
<evidence type="ECO:0000256" key="5">
    <source>
        <dbReference type="ARBA" id="ARBA00022679"/>
    </source>
</evidence>
<dbReference type="HAMAP" id="MF_00154">
    <property type="entry name" value="CyoE_CtaB"/>
    <property type="match status" value="1"/>
</dbReference>
<evidence type="ECO:0000256" key="10">
    <source>
        <dbReference type="ARBA" id="ARBA00030253"/>
    </source>
</evidence>
<dbReference type="NCBIfam" id="TIGR01473">
    <property type="entry name" value="cyoE_ctaB"/>
    <property type="match status" value="1"/>
</dbReference>
<dbReference type="Gene3D" id="1.10.357.140">
    <property type="entry name" value="UbiA prenyltransferase"/>
    <property type="match status" value="1"/>
</dbReference>
<keyword evidence="9 14" id="KW-0472">Membrane</keyword>
<evidence type="ECO:0000256" key="9">
    <source>
        <dbReference type="ARBA" id="ARBA00023136"/>
    </source>
</evidence>
<dbReference type="Proteomes" id="UP000698752">
    <property type="component" value="Unassembled WGS sequence"/>
</dbReference>
<dbReference type="EMBL" id="JAAEDI010000029">
    <property type="protein sequence ID" value="MBR0652455.1"/>
    <property type="molecule type" value="Genomic_DNA"/>
</dbReference>
<dbReference type="InterPro" id="IPR030470">
    <property type="entry name" value="UbiA_prenylTrfase_CS"/>
</dbReference>
<keyword evidence="16" id="KW-1185">Reference proteome</keyword>
<dbReference type="PANTHER" id="PTHR43448">
    <property type="entry name" value="PROTOHEME IX FARNESYLTRANSFERASE, MITOCHONDRIAL"/>
    <property type="match status" value="1"/>
</dbReference>
<dbReference type="EC" id="2.5.1.141" evidence="3 14"/>
<feature type="transmembrane region" description="Helical" evidence="14">
    <location>
        <begin position="60"/>
        <end position="83"/>
    </location>
</feature>
<evidence type="ECO:0000256" key="14">
    <source>
        <dbReference type="HAMAP-Rule" id="MF_00154"/>
    </source>
</evidence>
<name>A0ABS5EN53_9PROT</name>
<comment type="function">
    <text evidence="14">Converts heme B (protoheme IX) to heme O by substitution of the vinyl group on carbon 2 of heme B porphyrin ring with a hydroxyethyl farnesyl side group.</text>
</comment>
<protein>
    <recommendedName>
        <fullName evidence="11 14">Protoheme IX farnesyltransferase</fullName>
        <ecNumber evidence="3 14">2.5.1.141</ecNumber>
    </recommendedName>
    <alternativeName>
        <fullName evidence="12 14">Heme B farnesyltransferase</fullName>
    </alternativeName>
    <alternativeName>
        <fullName evidence="10 14">Heme O synthase</fullName>
    </alternativeName>
</protein>
<evidence type="ECO:0000256" key="12">
    <source>
        <dbReference type="ARBA" id="ARBA00042475"/>
    </source>
</evidence>
<feature type="transmembrane region" description="Helical" evidence="14">
    <location>
        <begin position="131"/>
        <end position="151"/>
    </location>
</feature>
<comment type="similarity">
    <text evidence="14">Belongs to the UbiA prenyltransferase family. Protoheme IX farnesyltransferase subfamily.</text>
</comment>
<keyword evidence="4 14" id="KW-1003">Cell membrane</keyword>
<comment type="caution">
    <text evidence="15">The sequence shown here is derived from an EMBL/GenBank/DDBJ whole genome shotgun (WGS) entry which is preliminary data.</text>
</comment>
<feature type="transmembrane region" description="Helical" evidence="14">
    <location>
        <begin position="104"/>
        <end position="125"/>
    </location>
</feature>
<evidence type="ECO:0000256" key="6">
    <source>
        <dbReference type="ARBA" id="ARBA00022692"/>
    </source>
</evidence>
<feature type="transmembrane region" description="Helical" evidence="14">
    <location>
        <begin position="255"/>
        <end position="275"/>
    </location>
</feature>
<feature type="transmembrane region" description="Helical" evidence="14">
    <location>
        <begin position="158"/>
        <end position="177"/>
    </location>
</feature>
<dbReference type="Pfam" id="PF01040">
    <property type="entry name" value="UbiA"/>
    <property type="match status" value="1"/>
</dbReference>
<dbReference type="PROSITE" id="PS00943">
    <property type="entry name" value="UBIA"/>
    <property type="match status" value="1"/>
</dbReference>
<proteinExistence type="inferred from homology"/>
<accession>A0ABS5EN53</accession>
<feature type="transmembrane region" description="Helical" evidence="14">
    <location>
        <begin position="183"/>
        <end position="206"/>
    </location>
</feature>
<evidence type="ECO:0000256" key="13">
    <source>
        <dbReference type="ARBA" id="ARBA00047690"/>
    </source>
</evidence>
<comment type="pathway">
    <text evidence="2 14">Porphyrin-containing compound metabolism; heme O biosynthesis; heme O from protoheme: step 1/1.</text>
</comment>
<keyword evidence="5 14" id="KW-0808">Transferase</keyword>
<reference evidence="16" key="1">
    <citation type="journal article" date="2021" name="Syst. Appl. Microbiol.">
        <title>Roseomonas hellenica sp. nov., isolated from roots of wild-growing Alkanna tinctoria.</title>
        <authorList>
            <person name="Rat A."/>
            <person name="Naranjo H.D."/>
            <person name="Lebbe L."/>
            <person name="Cnockaert M."/>
            <person name="Krigas N."/>
            <person name="Grigoriadou K."/>
            <person name="Maloupa E."/>
            <person name="Willems A."/>
        </authorList>
    </citation>
    <scope>NUCLEOTIDE SEQUENCE [LARGE SCALE GENOMIC DNA]</scope>
    <source>
        <strain evidence="16">LMG 31159</strain>
    </source>
</reference>
<evidence type="ECO:0000256" key="2">
    <source>
        <dbReference type="ARBA" id="ARBA00004919"/>
    </source>
</evidence>
<evidence type="ECO:0000313" key="15">
    <source>
        <dbReference type="EMBL" id="MBR0652455.1"/>
    </source>
</evidence>
<dbReference type="CDD" id="cd13957">
    <property type="entry name" value="PT_UbiA_Cox10"/>
    <property type="match status" value="1"/>
</dbReference>
<dbReference type="InterPro" id="IPR006369">
    <property type="entry name" value="Protohaem_IX_farnesylTrfase"/>
</dbReference>
<dbReference type="NCBIfam" id="NF003349">
    <property type="entry name" value="PRK04375.1-2"/>
    <property type="match status" value="1"/>
</dbReference>
<comment type="subcellular location">
    <subcellularLocation>
        <location evidence="1 14">Cell membrane</location>
        <topology evidence="1 14">Multi-pass membrane protein</topology>
    </subcellularLocation>
</comment>
<evidence type="ECO:0000256" key="3">
    <source>
        <dbReference type="ARBA" id="ARBA00012292"/>
    </source>
</evidence>
<dbReference type="PANTHER" id="PTHR43448:SF7">
    <property type="entry name" value="4-HYDROXYBENZOATE SOLANESYLTRANSFERASE"/>
    <property type="match status" value="1"/>
</dbReference>
<feature type="transmembrane region" description="Helical" evidence="14">
    <location>
        <begin position="36"/>
        <end position="54"/>
    </location>
</feature>
<keyword evidence="7 14" id="KW-1133">Transmembrane helix</keyword>
<evidence type="ECO:0000256" key="11">
    <source>
        <dbReference type="ARBA" id="ARBA00040810"/>
    </source>
</evidence>
<evidence type="ECO:0000256" key="8">
    <source>
        <dbReference type="ARBA" id="ARBA00023133"/>
    </source>
</evidence>
<evidence type="ECO:0000256" key="1">
    <source>
        <dbReference type="ARBA" id="ARBA00004651"/>
    </source>
</evidence>
<comment type="miscellaneous">
    <text evidence="14">Carbon 2 of the heme B porphyrin ring is defined according to the Fischer nomenclature.</text>
</comment>
<gene>
    <name evidence="14" type="primary">ctaB</name>
    <name evidence="15" type="ORF">GXW78_22555</name>
</gene>
<feature type="transmembrane region" description="Helical" evidence="14">
    <location>
        <begin position="232"/>
        <end position="249"/>
    </location>
</feature>
<dbReference type="InterPro" id="IPR044878">
    <property type="entry name" value="UbiA_sf"/>
</dbReference>
<keyword evidence="8 14" id="KW-0350">Heme biosynthesis</keyword>
<evidence type="ECO:0000256" key="4">
    <source>
        <dbReference type="ARBA" id="ARBA00022475"/>
    </source>
</evidence>
<dbReference type="InterPro" id="IPR000537">
    <property type="entry name" value="UbiA_prenyltransferase"/>
</dbReference>
<feature type="transmembrane region" description="Helical" evidence="14">
    <location>
        <begin position="296"/>
        <end position="317"/>
    </location>
</feature>